<dbReference type="AlphaFoldDB" id="D7G8S0"/>
<organism evidence="2 3">
    <name type="scientific">Ectocarpus siliculosus</name>
    <name type="common">Brown alga</name>
    <name type="synonym">Conferva siliculosa</name>
    <dbReference type="NCBI Taxonomy" id="2880"/>
    <lineage>
        <taxon>Eukaryota</taxon>
        <taxon>Sar</taxon>
        <taxon>Stramenopiles</taxon>
        <taxon>Ochrophyta</taxon>
        <taxon>PX clade</taxon>
        <taxon>Phaeophyceae</taxon>
        <taxon>Ectocarpales</taxon>
        <taxon>Ectocarpaceae</taxon>
        <taxon>Ectocarpus</taxon>
    </lineage>
</organism>
<keyword evidence="1" id="KW-0812">Transmembrane</keyword>
<feature type="transmembrane region" description="Helical" evidence="1">
    <location>
        <begin position="85"/>
        <end position="106"/>
    </location>
</feature>
<feature type="transmembrane region" description="Helical" evidence="1">
    <location>
        <begin position="176"/>
        <end position="198"/>
    </location>
</feature>
<name>D7G8S0_ECTSI</name>
<feature type="transmembrane region" description="Helical" evidence="1">
    <location>
        <begin position="295"/>
        <end position="313"/>
    </location>
</feature>
<keyword evidence="3" id="KW-1185">Reference proteome</keyword>
<dbReference type="PANTHER" id="PTHR11319:SF35">
    <property type="entry name" value="OUTER MEMBRANE PROTEIN PMPC-RELATED"/>
    <property type="match status" value="1"/>
</dbReference>
<evidence type="ECO:0000313" key="2">
    <source>
        <dbReference type="EMBL" id="CBJ28094.1"/>
    </source>
</evidence>
<dbReference type="InParanoid" id="D7G8S0"/>
<dbReference type="EMBL" id="FN649760">
    <property type="protein sequence ID" value="CBJ28094.1"/>
    <property type="molecule type" value="Genomic_DNA"/>
</dbReference>
<feature type="transmembrane region" description="Helical" evidence="1">
    <location>
        <begin position="325"/>
        <end position="346"/>
    </location>
</feature>
<protein>
    <submittedName>
        <fullName evidence="2">Probable extracellular nuclease (ISS)</fullName>
    </submittedName>
</protein>
<feature type="transmembrane region" description="Helical" evidence="1">
    <location>
        <begin position="20"/>
        <end position="39"/>
    </location>
</feature>
<feature type="transmembrane region" description="Helical" evidence="1">
    <location>
        <begin position="126"/>
        <end position="145"/>
    </location>
</feature>
<dbReference type="PANTHER" id="PTHR11319">
    <property type="entry name" value="G PROTEIN-COUPLED RECEPTOR-RELATED"/>
    <property type="match status" value="1"/>
</dbReference>
<reference evidence="2 3" key="1">
    <citation type="journal article" date="2010" name="Nature">
        <title>The Ectocarpus genome and the independent evolution of multicellularity in brown algae.</title>
        <authorList>
            <person name="Cock J.M."/>
            <person name="Sterck L."/>
            <person name="Rouze P."/>
            <person name="Scornet D."/>
            <person name="Allen A.E."/>
            <person name="Amoutzias G."/>
            <person name="Anthouard V."/>
            <person name="Artiguenave F."/>
            <person name="Aury J.M."/>
            <person name="Badger J.H."/>
            <person name="Beszteri B."/>
            <person name="Billiau K."/>
            <person name="Bonnet E."/>
            <person name="Bothwell J.H."/>
            <person name="Bowler C."/>
            <person name="Boyen C."/>
            <person name="Brownlee C."/>
            <person name="Carrano C.J."/>
            <person name="Charrier B."/>
            <person name="Cho G.Y."/>
            <person name="Coelho S.M."/>
            <person name="Collen J."/>
            <person name="Corre E."/>
            <person name="Da Silva C."/>
            <person name="Delage L."/>
            <person name="Delaroque N."/>
            <person name="Dittami S.M."/>
            <person name="Doulbeau S."/>
            <person name="Elias M."/>
            <person name="Farnham G."/>
            <person name="Gachon C.M."/>
            <person name="Gschloessl B."/>
            <person name="Heesch S."/>
            <person name="Jabbari K."/>
            <person name="Jubin C."/>
            <person name="Kawai H."/>
            <person name="Kimura K."/>
            <person name="Kloareg B."/>
            <person name="Kupper F.C."/>
            <person name="Lang D."/>
            <person name="Le Bail A."/>
            <person name="Leblanc C."/>
            <person name="Lerouge P."/>
            <person name="Lohr M."/>
            <person name="Lopez P.J."/>
            <person name="Martens C."/>
            <person name="Maumus F."/>
            <person name="Michel G."/>
            <person name="Miranda-Saavedra D."/>
            <person name="Morales J."/>
            <person name="Moreau H."/>
            <person name="Motomura T."/>
            <person name="Nagasato C."/>
            <person name="Napoli C.A."/>
            <person name="Nelson D.R."/>
            <person name="Nyvall-Collen P."/>
            <person name="Peters A.F."/>
            <person name="Pommier C."/>
            <person name="Potin P."/>
            <person name="Poulain J."/>
            <person name="Quesneville H."/>
            <person name="Read B."/>
            <person name="Rensing S.A."/>
            <person name="Ritter A."/>
            <person name="Rousvoal S."/>
            <person name="Samanta M."/>
            <person name="Samson G."/>
            <person name="Schroeder D.C."/>
            <person name="Segurens B."/>
            <person name="Strittmatter M."/>
            <person name="Tonon T."/>
            <person name="Tregear J.W."/>
            <person name="Valentin K."/>
            <person name="von Dassow P."/>
            <person name="Yamagishi T."/>
            <person name="Van de Peer Y."/>
            <person name="Wincker P."/>
        </authorList>
    </citation>
    <scope>NUCLEOTIDE SEQUENCE [LARGE SCALE GENOMIC DNA]</scope>
    <source>
        <strain evidence="3">Ec32 / CCAP1310/4</strain>
    </source>
</reference>
<accession>D7G8S0</accession>
<gene>
    <name evidence="2" type="ORF">Esi_0091_0088</name>
</gene>
<proteinExistence type="predicted"/>
<evidence type="ECO:0000256" key="1">
    <source>
        <dbReference type="SAM" id="Phobius"/>
    </source>
</evidence>
<keyword evidence="1" id="KW-1133">Transmembrane helix</keyword>
<sequence>MRTTPAFTWGKRLTSCRERITNVVPLTSIKIVLVAWQIVTQFSSVLNVVYPGVYERFLSVLNVVNFNLGFILSVSCIVDSNFYGCRFFATICPLVVFGAQAVTYTVSKSRNRHSPAGMQAAKSKHLSITLFIMFVVYSSVPFNIFQTFVCERLDTGMDYLRADYSLTCYTGVHKAMMVYAGLMIFVYPVGIPAFYAWWLLFIRHYLVKVGAPNNFLERVPELDHLQPMRDLWAPYKPHRYYFEVVECGHRIALTGLAAFLLPNSAAQAAIEVVLAAIFVAVSDVLSPFVDPFDAWLYRIGGWITCFSMYLALVDVSDEDNQSQAVFAKVLIAAHAGMVAVIVVQAVL</sequence>
<dbReference type="OrthoDB" id="5950997at2759"/>
<keyword evidence="1" id="KW-0472">Membrane</keyword>
<feature type="transmembrane region" description="Helical" evidence="1">
    <location>
        <begin position="268"/>
        <end position="289"/>
    </location>
</feature>
<dbReference type="Proteomes" id="UP000002630">
    <property type="component" value="Unassembled WGS sequence"/>
</dbReference>
<evidence type="ECO:0000313" key="3">
    <source>
        <dbReference type="Proteomes" id="UP000002630"/>
    </source>
</evidence>